<gene>
    <name evidence="1" type="ORF">S01H1_38983</name>
</gene>
<protein>
    <submittedName>
        <fullName evidence="1">Uncharacterized protein</fullName>
    </submittedName>
</protein>
<name>X0UU24_9ZZZZ</name>
<accession>X0UU24</accession>
<organism evidence="1">
    <name type="scientific">marine sediment metagenome</name>
    <dbReference type="NCBI Taxonomy" id="412755"/>
    <lineage>
        <taxon>unclassified sequences</taxon>
        <taxon>metagenomes</taxon>
        <taxon>ecological metagenomes</taxon>
    </lineage>
</organism>
<dbReference type="AlphaFoldDB" id="X0UU24"/>
<dbReference type="EMBL" id="BARS01024561">
    <property type="protein sequence ID" value="GAG09354.1"/>
    <property type="molecule type" value="Genomic_DNA"/>
</dbReference>
<reference evidence="1" key="1">
    <citation type="journal article" date="2014" name="Front. Microbiol.">
        <title>High frequency of phylogenetically diverse reductive dehalogenase-homologous genes in deep subseafloor sedimentary metagenomes.</title>
        <authorList>
            <person name="Kawai M."/>
            <person name="Futagami T."/>
            <person name="Toyoda A."/>
            <person name="Takaki Y."/>
            <person name="Nishi S."/>
            <person name="Hori S."/>
            <person name="Arai W."/>
            <person name="Tsubouchi T."/>
            <person name="Morono Y."/>
            <person name="Uchiyama I."/>
            <person name="Ito T."/>
            <person name="Fujiyama A."/>
            <person name="Inagaki F."/>
            <person name="Takami H."/>
        </authorList>
    </citation>
    <scope>NUCLEOTIDE SEQUENCE</scope>
    <source>
        <strain evidence="1">Expedition CK06-06</strain>
    </source>
</reference>
<comment type="caution">
    <text evidence="1">The sequence shown here is derived from an EMBL/GenBank/DDBJ whole genome shotgun (WGS) entry which is preliminary data.</text>
</comment>
<sequence>MKKITFDLDWGALFPGKPFTVGNKVHHVTPLSVKGIAEISNKVKSIFPMLQKEGLVLTDIENINFLDLIVKAVPILIENAPDIISDLTQIKVESLMEFPPQYLVELVTVAVEA</sequence>
<evidence type="ECO:0000313" key="1">
    <source>
        <dbReference type="EMBL" id="GAG09354.1"/>
    </source>
</evidence>
<feature type="non-terminal residue" evidence="1">
    <location>
        <position position="113"/>
    </location>
</feature>
<proteinExistence type="predicted"/>